<dbReference type="PANTHER" id="PTHR43137:SF1">
    <property type="entry name" value="DIHYDROOROTASE"/>
    <property type="match status" value="1"/>
</dbReference>
<feature type="binding site" evidence="9">
    <location>
        <position position="220"/>
    </location>
    <ligand>
        <name>substrate</name>
    </ligand>
</feature>
<comment type="subunit">
    <text evidence="9">Homodimer.</text>
</comment>
<dbReference type="Gene3D" id="3.20.20.140">
    <property type="entry name" value="Metal-dependent hydrolases"/>
    <property type="match status" value="1"/>
</dbReference>
<feature type="modified residue" description="N6-carboxylysine" evidence="9">
    <location>
        <position position="100"/>
    </location>
</feature>
<feature type="binding site" evidence="9">
    <location>
        <position position="175"/>
    </location>
    <ligand>
        <name>Zn(2+)</name>
        <dbReference type="ChEBI" id="CHEBI:29105"/>
        <label>2</label>
    </ligand>
</feature>
<organism evidence="12 13">
    <name type="scientific">Candidatus Marimicrobium litorale</name>
    <dbReference type="NCBI Taxonomy" id="2518991"/>
    <lineage>
        <taxon>Bacteria</taxon>
        <taxon>Pseudomonadati</taxon>
        <taxon>Pseudomonadota</taxon>
        <taxon>Gammaproteobacteria</taxon>
        <taxon>Cellvibrionales</taxon>
        <taxon>Halieaceae</taxon>
        <taxon>Marimicrobium</taxon>
    </lineage>
</organism>
<feature type="binding site" evidence="9">
    <location>
        <position position="137"/>
    </location>
    <ligand>
        <name>substrate</name>
    </ligand>
</feature>
<gene>
    <name evidence="9" type="primary">pyrC</name>
    <name evidence="12" type="ORF">EYC82_10080</name>
</gene>
<comment type="pathway">
    <text evidence="2 9 10">Pyrimidine metabolism; UMP biosynthesis via de novo pathway; (S)-dihydroorotate from bicarbonate: step 3/3.</text>
</comment>
<dbReference type="GO" id="GO:0004151">
    <property type="term" value="F:dihydroorotase activity"/>
    <property type="evidence" value="ECO:0007669"/>
    <property type="project" value="UniProtKB-EC"/>
</dbReference>
<dbReference type="NCBIfam" id="TIGR00856">
    <property type="entry name" value="pyrC_dimer"/>
    <property type="match status" value="1"/>
</dbReference>
<dbReference type="PANTHER" id="PTHR43137">
    <property type="entry name" value="DIHYDROOROTASE"/>
    <property type="match status" value="1"/>
</dbReference>
<proteinExistence type="inferred from homology"/>
<evidence type="ECO:0000259" key="11">
    <source>
        <dbReference type="Pfam" id="PF01979"/>
    </source>
</evidence>
<dbReference type="EMBL" id="SHNO01000001">
    <property type="protein sequence ID" value="MCX2977702.1"/>
    <property type="molecule type" value="Genomic_DNA"/>
</dbReference>
<feature type="binding site" description="via carbamate group" evidence="9">
    <location>
        <position position="100"/>
    </location>
    <ligand>
        <name>Zn(2+)</name>
        <dbReference type="ChEBI" id="CHEBI:29105"/>
        <label>2</label>
    </ligand>
</feature>
<dbReference type="PROSITE" id="PS00482">
    <property type="entry name" value="DIHYDROOROTASE_1"/>
    <property type="match status" value="1"/>
</dbReference>
<feature type="binding site" description="via carbamate group" evidence="9">
    <location>
        <position position="100"/>
    </location>
    <ligand>
        <name>Zn(2+)</name>
        <dbReference type="ChEBI" id="CHEBI:29105"/>
        <label>1</label>
    </ligand>
</feature>
<dbReference type="InterPro" id="IPR002195">
    <property type="entry name" value="Dihydroorotase_CS"/>
</dbReference>
<evidence type="ECO:0000256" key="8">
    <source>
        <dbReference type="ARBA" id="ARBA00022975"/>
    </source>
</evidence>
<feature type="binding site" evidence="9">
    <location>
        <position position="252"/>
    </location>
    <ligand>
        <name>substrate</name>
    </ligand>
</feature>
<evidence type="ECO:0000256" key="9">
    <source>
        <dbReference type="HAMAP-Rule" id="MF_00219"/>
    </source>
</evidence>
<keyword evidence="8 9" id="KW-0665">Pyrimidine biosynthesis</keyword>
<evidence type="ECO:0000256" key="5">
    <source>
        <dbReference type="ARBA" id="ARBA00022723"/>
    </source>
</evidence>
<feature type="binding site" evidence="9">
    <location>
        <position position="15"/>
    </location>
    <ligand>
        <name>Zn(2+)</name>
        <dbReference type="ChEBI" id="CHEBI:29105"/>
        <label>1</label>
    </ligand>
</feature>
<dbReference type="InterPro" id="IPR032466">
    <property type="entry name" value="Metal_Hydrolase"/>
</dbReference>
<feature type="active site" evidence="9">
    <location>
        <position position="248"/>
    </location>
</feature>
<comment type="catalytic activity">
    <reaction evidence="9 10">
        <text>(S)-dihydroorotate + H2O = N-carbamoyl-L-aspartate + H(+)</text>
        <dbReference type="Rhea" id="RHEA:24296"/>
        <dbReference type="ChEBI" id="CHEBI:15377"/>
        <dbReference type="ChEBI" id="CHEBI:15378"/>
        <dbReference type="ChEBI" id="CHEBI:30864"/>
        <dbReference type="ChEBI" id="CHEBI:32814"/>
        <dbReference type="EC" id="3.5.2.3"/>
    </reaction>
</comment>
<dbReference type="PIRSF" id="PIRSF001237">
    <property type="entry name" value="DHOdimr"/>
    <property type="match status" value="1"/>
</dbReference>
<dbReference type="PROSITE" id="PS00483">
    <property type="entry name" value="DIHYDROOROTASE_2"/>
    <property type="match status" value="1"/>
</dbReference>
<evidence type="ECO:0000256" key="6">
    <source>
        <dbReference type="ARBA" id="ARBA00022801"/>
    </source>
</evidence>
<evidence type="ECO:0000256" key="4">
    <source>
        <dbReference type="ARBA" id="ARBA00012860"/>
    </source>
</evidence>
<feature type="binding site" evidence="9">
    <location>
        <position position="137"/>
    </location>
    <ligand>
        <name>Zn(2+)</name>
        <dbReference type="ChEBI" id="CHEBI:29105"/>
        <label>2</label>
    </ligand>
</feature>
<protein>
    <recommendedName>
        <fullName evidence="4 9">Dihydroorotase</fullName>
        <shortName evidence="9">DHOase</shortName>
        <ecNumber evidence="4 9">3.5.2.3</ecNumber>
    </recommendedName>
</protein>
<evidence type="ECO:0000256" key="3">
    <source>
        <dbReference type="ARBA" id="ARBA00005631"/>
    </source>
</evidence>
<sequence>MTELTITRPDDWHVHLRDGTALPATCGDMARYFGRAIVMPNLTPPVTTVALALAYRERLLAAMADQPRQFDPLMVLYLTDQTEPQEIARAAASEHVHGVKLYPAGATTNSDAGVAQLDGLYPVLEAMEKADLPLLVHGEVTDREVDIFDREKVFIEQHLEPITRRFPRLRTVLEHITTADAVDFVNSAGDRVAATITAHHLLLNRNDMLVGGIRPHYYCLPVLKRRTHQEALRTAATSGNAKFFLGTDSAPHTTASKESDCGCAGVYSAHAALELYAEVFEQMDAINMLEGFASHFGPDFYGLPRNEDTVTLRKRSWTVPAQLALGSETLTPLGANRAIAWQVEASS</sequence>
<keyword evidence="7 9" id="KW-0862">Zinc</keyword>
<comment type="function">
    <text evidence="1 9">Catalyzes the reversible cyclization of carbamoyl aspartate to dihydroorotate.</text>
</comment>
<keyword evidence="13" id="KW-1185">Reference proteome</keyword>
<accession>A0ABT3T886</accession>
<comment type="cofactor">
    <cofactor evidence="9 10">
        <name>Zn(2+)</name>
        <dbReference type="ChEBI" id="CHEBI:29105"/>
    </cofactor>
    <text evidence="9 10">Binds 2 Zn(2+) ions per subunit.</text>
</comment>
<dbReference type="CDD" id="cd01294">
    <property type="entry name" value="DHOase"/>
    <property type="match status" value="1"/>
</dbReference>
<feature type="binding site" evidence="9">
    <location>
        <position position="248"/>
    </location>
    <ligand>
        <name>Zn(2+)</name>
        <dbReference type="ChEBI" id="CHEBI:29105"/>
        <label>1</label>
    </ligand>
</feature>
<name>A0ABT3T886_9GAMM</name>
<dbReference type="InterPro" id="IPR004721">
    <property type="entry name" value="DHOdimr"/>
</dbReference>
<reference evidence="12" key="1">
    <citation type="submission" date="2019-02" db="EMBL/GenBank/DDBJ databases">
        <authorList>
            <person name="Li S.-H."/>
        </authorList>
    </citation>
    <scope>NUCLEOTIDE SEQUENCE</scope>
    <source>
        <strain evidence="12">IMCC11814</strain>
    </source>
</reference>
<comment type="caution">
    <text evidence="12">The sequence shown here is derived from an EMBL/GenBank/DDBJ whole genome shotgun (WGS) entry which is preliminary data.</text>
</comment>
<evidence type="ECO:0000256" key="7">
    <source>
        <dbReference type="ARBA" id="ARBA00022833"/>
    </source>
</evidence>
<evidence type="ECO:0000256" key="1">
    <source>
        <dbReference type="ARBA" id="ARBA00002368"/>
    </source>
</evidence>
<feature type="binding site" evidence="9">
    <location>
        <position position="264"/>
    </location>
    <ligand>
        <name>substrate</name>
    </ligand>
</feature>
<evidence type="ECO:0000256" key="10">
    <source>
        <dbReference type="RuleBase" id="RU003440"/>
    </source>
</evidence>
<evidence type="ECO:0000313" key="12">
    <source>
        <dbReference type="EMBL" id="MCX2977702.1"/>
    </source>
</evidence>
<feature type="binding site" evidence="9">
    <location>
        <position position="41"/>
    </location>
    <ligand>
        <name>substrate</name>
    </ligand>
</feature>
<dbReference type="HAMAP" id="MF_00219">
    <property type="entry name" value="PyrC_classII"/>
    <property type="match status" value="1"/>
</dbReference>
<dbReference type="Proteomes" id="UP001143304">
    <property type="component" value="Unassembled WGS sequence"/>
</dbReference>
<evidence type="ECO:0000256" key="2">
    <source>
        <dbReference type="ARBA" id="ARBA00004880"/>
    </source>
</evidence>
<feature type="domain" description="Amidohydrolase-related" evidence="11">
    <location>
        <begin position="11"/>
        <end position="302"/>
    </location>
</feature>
<feature type="binding site" evidence="9">
    <location>
        <position position="13"/>
    </location>
    <ligand>
        <name>Zn(2+)</name>
        <dbReference type="ChEBI" id="CHEBI:29105"/>
        <label>1</label>
    </ligand>
</feature>
<dbReference type="InterPro" id="IPR006680">
    <property type="entry name" value="Amidohydro-rel"/>
</dbReference>
<keyword evidence="5 9" id="KW-0479">Metal-binding</keyword>
<feature type="binding site" evidence="9">
    <location>
        <begin position="15"/>
        <end position="17"/>
    </location>
    <ligand>
        <name>substrate</name>
    </ligand>
</feature>
<dbReference type="Pfam" id="PF01979">
    <property type="entry name" value="Amidohydro_1"/>
    <property type="match status" value="1"/>
</dbReference>
<dbReference type="EC" id="3.5.2.3" evidence="4 9"/>
<keyword evidence="6 9" id="KW-0378">Hydrolase</keyword>
<dbReference type="RefSeq" id="WP_279249411.1">
    <property type="nucleotide sequence ID" value="NZ_SHNO01000001.1"/>
</dbReference>
<comment type="similarity">
    <text evidence="3 9 10">Belongs to the metallo-dependent hydrolases superfamily. DHOase family. Class II DHOase subfamily.</text>
</comment>
<evidence type="ECO:0000313" key="13">
    <source>
        <dbReference type="Proteomes" id="UP001143304"/>
    </source>
</evidence>
<dbReference type="SUPFAM" id="SSF51556">
    <property type="entry name" value="Metallo-dependent hydrolases"/>
    <property type="match status" value="1"/>
</dbReference>